<evidence type="ECO:0000313" key="2">
    <source>
        <dbReference type="Proteomes" id="UP001186974"/>
    </source>
</evidence>
<dbReference type="EMBL" id="JAWDJW010006666">
    <property type="protein sequence ID" value="KAK3063945.1"/>
    <property type="molecule type" value="Genomic_DNA"/>
</dbReference>
<dbReference type="Proteomes" id="UP001186974">
    <property type="component" value="Unassembled WGS sequence"/>
</dbReference>
<evidence type="ECO:0000313" key="1">
    <source>
        <dbReference type="EMBL" id="KAK3063945.1"/>
    </source>
</evidence>
<comment type="caution">
    <text evidence="1">The sequence shown here is derived from an EMBL/GenBank/DDBJ whole genome shotgun (WGS) entry which is preliminary data.</text>
</comment>
<name>A0ACC3D9K5_9PEZI</name>
<organism evidence="1 2">
    <name type="scientific">Coniosporium uncinatum</name>
    <dbReference type="NCBI Taxonomy" id="93489"/>
    <lineage>
        <taxon>Eukaryota</taxon>
        <taxon>Fungi</taxon>
        <taxon>Dikarya</taxon>
        <taxon>Ascomycota</taxon>
        <taxon>Pezizomycotina</taxon>
        <taxon>Dothideomycetes</taxon>
        <taxon>Dothideomycetes incertae sedis</taxon>
        <taxon>Coniosporium</taxon>
    </lineage>
</organism>
<proteinExistence type="predicted"/>
<protein>
    <submittedName>
        <fullName evidence="1">Uncharacterized protein</fullName>
    </submittedName>
</protein>
<sequence length="331" mass="35070">MPSSPPPRGIYVPVPTFFASSSSSSYDPTSPPLDLSTQSAHSLHLAKSGIRGLVLLGSTGEAVHLTNAERKELISGVRKSLEDAGFKDYPLIAGTASQGVGETVQLLKEAKEAGAGWGLCLVPGYFAGNVSQDGLIQWFKAVADQSPLPVMVYHYPGVSNNVALPPTTMETLAAHPNIVGCKLSHGAIDDHALIASSPNIDHANFATYTGLGQQLLPVLVVGGAGAIDGLASMFPKTVVRLYEMYKGAFEGGEVKASLEEMRKVQYTISRGEKLVARWGTIGIKEGVSRVLSMGDRDGGRMPLSGGIPGGDKEWENWRPAIEALQEMEKSL</sequence>
<reference evidence="1" key="1">
    <citation type="submission" date="2024-09" db="EMBL/GenBank/DDBJ databases">
        <title>Black Yeasts Isolated from many extreme environments.</title>
        <authorList>
            <person name="Coleine C."/>
            <person name="Stajich J.E."/>
            <person name="Selbmann L."/>
        </authorList>
    </citation>
    <scope>NUCLEOTIDE SEQUENCE</scope>
    <source>
        <strain evidence="1">CCFEE 5737</strain>
    </source>
</reference>
<keyword evidence="2" id="KW-1185">Reference proteome</keyword>
<accession>A0ACC3D9K5</accession>
<gene>
    <name evidence="1" type="ORF">LTS18_011478</name>
</gene>